<evidence type="ECO:0000313" key="3">
    <source>
        <dbReference type="EMBL" id="GIM01378.1"/>
    </source>
</evidence>
<dbReference type="PANTHER" id="PTHR15955:SF8">
    <property type="entry name" value="RWD DOMAIN-CONTAINING PROTEIN 2B-RELATED"/>
    <property type="match status" value="1"/>
</dbReference>
<accession>A0A8J4LLZ4</accession>
<proteinExistence type="predicted"/>
<evidence type="ECO:0000256" key="1">
    <source>
        <dbReference type="SAM" id="MobiDB-lite"/>
    </source>
</evidence>
<dbReference type="Pfam" id="PF06544">
    <property type="entry name" value="Prp3_C"/>
    <property type="match status" value="1"/>
</dbReference>
<feature type="compositionally biased region" description="Gly residues" evidence="1">
    <location>
        <begin position="22"/>
        <end position="67"/>
    </location>
</feature>
<evidence type="ECO:0000313" key="4">
    <source>
        <dbReference type="Proteomes" id="UP000722791"/>
    </source>
</evidence>
<dbReference type="InterPro" id="IPR010541">
    <property type="entry name" value="Prp3_C"/>
</dbReference>
<feature type="region of interest" description="Disordered" evidence="1">
    <location>
        <begin position="306"/>
        <end position="338"/>
    </location>
</feature>
<dbReference type="PROSITE" id="PS51257">
    <property type="entry name" value="PROKAR_LIPOPROTEIN"/>
    <property type="match status" value="1"/>
</dbReference>
<feature type="compositionally biased region" description="Low complexity" evidence="1">
    <location>
        <begin position="325"/>
        <end position="336"/>
    </location>
</feature>
<dbReference type="AlphaFoldDB" id="A0A8J4LLZ4"/>
<feature type="domain" description="Small nuclear ribonucleoprotein Prp3 C-terminal" evidence="2">
    <location>
        <begin position="232"/>
        <end position="321"/>
    </location>
</feature>
<organism evidence="3 4">
    <name type="scientific">Volvox reticuliferus</name>
    <dbReference type="NCBI Taxonomy" id="1737510"/>
    <lineage>
        <taxon>Eukaryota</taxon>
        <taxon>Viridiplantae</taxon>
        <taxon>Chlorophyta</taxon>
        <taxon>core chlorophytes</taxon>
        <taxon>Chlorophyceae</taxon>
        <taxon>CS clade</taxon>
        <taxon>Chlamydomonadales</taxon>
        <taxon>Volvocaceae</taxon>
        <taxon>Volvox</taxon>
    </lineage>
</organism>
<dbReference type="CDD" id="cd24163">
    <property type="entry name" value="RWDD2_C"/>
    <property type="match status" value="1"/>
</dbReference>
<comment type="caution">
    <text evidence="3">The sequence shown here is derived from an EMBL/GenBank/DDBJ whole genome shotgun (WGS) entry which is preliminary data.</text>
</comment>
<gene>
    <name evidence="3" type="ORF">Vretimale_6208</name>
</gene>
<evidence type="ECO:0000259" key="2">
    <source>
        <dbReference type="Pfam" id="PF06544"/>
    </source>
</evidence>
<sequence>MDQGRLAAWAADAFGYHSTSSGGCGGSGSQGGASCQGGRGGQGGAGGGVGGRGGRGEGCGDDAGGLRGRPTGATALGNSQSLPTGQLHPGSHRRASLSVECNAHRLVHERLSTAVAAVADREAEVGCECLLLAVEVLKDAVERELQGGMVDVKPHGRTEEAEEGSCGEADGEGEVAIPAAATAAAIVLESSAHCDGIGRGRGRGRGVDSTVAAPCPSTPAGNEAEAGLLCVLVWLHHLKSATKRKLIVQWARELQLGGACKPGYPGVVVVEGHSDDVREFLQRMRSLSWQAMQVRGQDMLPLTTTTISGNNDNGTTSKAIHTNNSTVSSSSSSGDSRLATAAQRVAALRRLPNPHDVPFVELGEEGGMSALAAMCRAGGLHHVFMTALKL</sequence>
<dbReference type="InterPro" id="IPR017359">
    <property type="entry name" value="Phi-like"/>
</dbReference>
<dbReference type="PANTHER" id="PTHR15955">
    <property type="entry name" value="RWD DOMAIN CONTAINING PROTEIN 2"/>
    <property type="match status" value="1"/>
</dbReference>
<reference evidence="3" key="1">
    <citation type="journal article" date="2021" name="Proc. Natl. Acad. Sci. U.S.A.">
        <title>Three genomes in the algal genus Volvox reveal the fate of a haploid sex-determining region after a transition to homothallism.</title>
        <authorList>
            <person name="Yamamoto K."/>
            <person name="Hamaji T."/>
            <person name="Kawai-Toyooka H."/>
            <person name="Matsuzaki R."/>
            <person name="Takahashi F."/>
            <person name="Nishimura Y."/>
            <person name="Kawachi M."/>
            <person name="Noguchi H."/>
            <person name="Minakuchi Y."/>
            <person name="Umen J.G."/>
            <person name="Toyoda A."/>
            <person name="Nozaki H."/>
        </authorList>
    </citation>
    <scope>NUCLEOTIDE SEQUENCE</scope>
    <source>
        <strain evidence="3">NIES-3785</strain>
    </source>
</reference>
<dbReference type="InterPro" id="IPR059181">
    <property type="entry name" value="RWDD2A-B_C"/>
</dbReference>
<dbReference type="Proteomes" id="UP000722791">
    <property type="component" value="Unassembled WGS sequence"/>
</dbReference>
<name>A0A8J4LLZ4_9CHLO</name>
<feature type="region of interest" description="Disordered" evidence="1">
    <location>
        <begin position="20"/>
        <end position="92"/>
    </location>
</feature>
<protein>
    <recommendedName>
        <fullName evidence="2">Small nuclear ribonucleoprotein Prp3 C-terminal domain-containing protein</fullName>
    </recommendedName>
</protein>
<feature type="compositionally biased region" description="Polar residues" evidence="1">
    <location>
        <begin position="306"/>
        <end position="324"/>
    </location>
</feature>
<dbReference type="EMBL" id="BNCQ01000009">
    <property type="protein sequence ID" value="GIM01378.1"/>
    <property type="molecule type" value="Genomic_DNA"/>
</dbReference>